<keyword evidence="2" id="KW-1185">Reference proteome</keyword>
<dbReference type="Proteomes" id="UP000193978">
    <property type="component" value="Chromosome"/>
</dbReference>
<gene>
    <name evidence="1" type="ORF">B1812_05510</name>
</gene>
<proteinExistence type="predicted"/>
<dbReference type="KEGG" id="mbry:B1812_05510"/>
<reference evidence="1 2" key="1">
    <citation type="submission" date="2017-02" db="EMBL/GenBank/DDBJ databases">
        <authorList>
            <person name="Peterson S.W."/>
        </authorList>
    </citation>
    <scope>NUCLEOTIDE SEQUENCE [LARGE SCALE GENOMIC DNA]</scope>
    <source>
        <strain evidence="1 2">S285</strain>
    </source>
</reference>
<evidence type="ECO:0000313" key="2">
    <source>
        <dbReference type="Proteomes" id="UP000193978"/>
    </source>
</evidence>
<dbReference type="STRING" id="655015.B1812_05510"/>
<name>A0A1W6MSS1_9HYPH</name>
<organism evidence="1 2">
    <name type="scientific">Methylocystis bryophila</name>
    <dbReference type="NCBI Taxonomy" id="655015"/>
    <lineage>
        <taxon>Bacteria</taxon>
        <taxon>Pseudomonadati</taxon>
        <taxon>Pseudomonadota</taxon>
        <taxon>Alphaproteobacteria</taxon>
        <taxon>Hyphomicrobiales</taxon>
        <taxon>Methylocystaceae</taxon>
        <taxon>Methylocystis</taxon>
    </lineage>
</organism>
<dbReference type="AlphaFoldDB" id="A0A1W6MSS1"/>
<protein>
    <submittedName>
        <fullName evidence="1">Uncharacterized protein</fullName>
    </submittedName>
</protein>
<sequence length="63" mass="7020">MIRIGPPSFSIGASRAYGRSNQRRRKACCDTKNSVLFGGARVIYLGKAPKSRKSRMFLLLAFL</sequence>
<evidence type="ECO:0000313" key="1">
    <source>
        <dbReference type="EMBL" id="ARN80617.1"/>
    </source>
</evidence>
<accession>A0A1W6MSS1</accession>
<dbReference type="EMBL" id="CP019948">
    <property type="protein sequence ID" value="ARN80617.1"/>
    <property type="molecule type" value="Genomic_DNA"/>
</dbReference>